<dbReference type="EMBL" id="SEKV01000715">
    <property type="protein sequence ID" value="TFY54289.1"/>
    <property type="molecule type" value="Genomic_DNA"/>
</dbReference>
<name>A0A4Y9Y0A2_9APHY</name>
<accession>A0A4Y9Y0A2</accession>
<evidence type="ECO:0000313" key="2">
    <source>
        <dbReference type="EMBL" id="TFY54289.1"/>
    </source>
</evidence>
<evidence type="ECO:0000313" key="3">
    <source>
        <dbReference type="Proteomes" id="UP000298390"/>
    </source>
</evidence>
<dbReference type="Proteomes" id="UP000298390">
    <property type="component" value="Unassembled WGS sequence"/>
</dbReference>
<evidence type="ECO:0000256" key="1">
    <source>
        <dbReference type="SAM" id="MobiDB-lite"/>
    </source>
</evidence>
<dbReference type="AlphaFoldDB" id="A0A4Y9Y0A2"/>
<feature type="region of interest" description="Disordered" evidence="1">
    <location>
        <begin position="162"/>
        <end position="201"/>
    </location>
</feature>
<sequence length="230" mass="25464">MMDTSYESLLSYMALANDTGTATSSDVDDYDSFVLEYINEADIAALDLLPHLPPRTSIQPADHEYFEVFSSSFNTANTKTATTENIDIPLRGRVEANIAIASPSPGTDDSDKENRPVFLFGHFLIEGDVATTITLQEPDHLKERRKERKEFAERRYFVQDTEPPVEPTSMTSAPVEAPSPGTTPLISRTDDVVSTHTEQGHFSLDAPRMSVRLDDLTDVLGLHVLDEESA</sequence>
<organism evidence="2 3">
    <name type="scientific">Rhodofomes roseus</name>
    <dbReference type="NCBI Taxonomy" id="34475"/>
    <lineage>
        <taxon>Eukaryota</taxon>
        <taxon>Fungi</taxon>
        <taxon>Dikarya</taxon>
        <taxon>Basidiomycota</taxon>
        <taxon>Agaricomycotina</taxon>
        <taxon>Agaricomycetes</taxon>
        <taxon>Polyporales</taxon>
        <taxon>Rhodofomes</taxon>
    </lineage>
</organism>
<reference evidence="2 3" key="1">
    <citation type="submission" date="2019-01" db="EMBL/GenBank/DDBJ databases">
        <title>Genome sequencing of the rare red list fungi Fomitopsis rosea.</title>
        <authorList>
            <person name="Buettner E."/>
            <person name="Kellner H."/>
        </authorList>
    </citation>
    <scope>NUCLEOTIDE SEQUENCE [LARGE SCALE GENOMIC DNA]</scope>
    <source>
        <strain evidence="2 3">DSM 105464</strain>
    </source>
</reference>
<protein>
    <submittedName>
        <fullName evidence="2">Uncharacterized protein</fullName>
    </submittedName>
</protein>
<gene>
    <name evidence="2" type="ORF">EVJ58_g8950</name>
</gene>
<comment type="caution">
    <text evidence="2">The sequence shown here is derived from an EMBL/GenBank/DDBJ whole genome shotgun (WGS) entry which is preliminary data.</text>
</comment>
<proteinExistence type="predicted"/>